<accession>A0A2I2MFG6</accession>
<protein>
    <submittedName>
        <fullName evidence="1">Uncharacterized protein</fullName>
    </submittedName>
</protein>
<gene>
    <name evidence="1" type="ORF">LFTS_01081</name>
</gene>
<proteinExistence type="predicted"/>
<dbReference type="EMBL" id="LT966316">
    <property type="protein sequence ID" value="SOU92454.1"/>
    <property type="molecule type" value="Genomic_DNA"/>
</dbReference>
<sequence length="231" mass="26845">MLVPVEWYQDSAIILDEVLPGHQENMQTSLIPYSHKWADIVHERFRGVLGTSIDFSTRQINGSVEEYQRIWLEKGMARKDGIELFPVTVVTKGELGMAPFLIDWFLDNGFSYVTFEKYVEYGHMLFSDMTKNSEYSGFLIQAFDDTFKRMKAGKKVLYINPILSSLRGILSGEPGHKWGFLVWKTRFRFFRTEDFIPVRQEAHRNPMEISPKDMAPFWNPQSGLPIYGITI</sequence>
<evidence type="ECO:0000313" key="1">
    <source>
        <dbReference type="EMBL" id="SOU92454.1"/>
    </source>
</evidence>
<dbReference type="Gene3D" id="3.20.20.70">
    <property type="entry name" value="Aldolase class I"/>
    <property type="match status" value="1"/>
</dbReference>
<dbReference type="AlphaFoldDB" id="A0A2I2MFG6"/>
<dbReference type="InterPro" id="IPR013785">
    <property type="entry name" value="Aldolase_TIM"/>
</dbReference>
<organism evidence="1">
    <name type="scientific">Leptospirillum ferriphilum</name>
    <dbReference type="NCBI Taxonomy" id="178606"/>
    <lineage>
        <taxon>Bacteria</taxon>
        <taxon>Pseudomonadati</taxon>
        <taxon>Nitrospirota</taxon>
        <taxon>Nitrospiria</taxon>
        <taxon>Nitrospirales</taxon>
        <taxon>Nitrospiraceae</taxon>
        <taxon>Leptospirillum</taxon>
    </lineage>
</organism>
<name>A0A2I2MFG6_9BACT</name>
<reference evidence="1" key="1">
    <citation type="submission" date="2017-12" db="EMBL/GenBank/DDBJ databases">
        <authorList>
            <consortium name="SysMetEx"/>
        </authorList>
    </citation>
    <scope>NUCLEOTIDE SEQUENCE</scope>
    <source>
        <strain evidence="1">Pb_238</strain>
    </source>
</reference>